<dbReference type="PANTHER" id="PTHR30273:SF2">
    <property type="entry name" value="PROTEIN FECR"/>
    <property type="match status" value="1"/>
</dbReference>
<gene>
    <name evidence="3" type="ORF">D7S86_23455</name>
</gene>
<dbReference type="AlphaFoldDB" id="A0A494XGA0"/>
<feature type="domain" description="FecR N-terminal" evidence="2">
    <location>
        <begin position="1"/>
        <end position="34"/>
    </location>
</feature>
<dbReference type="InterPro" id="IPR012373">
    <property type="entry name" value="Ferrdict_sens_TM"/>
</dbReference>
<evidence type="ECO:0000313" key="4">
    <source>
        <dbReference type="Proteomes" id="UP000270342"/>
    </source>
</evidence>
<dbReference type="Gene3D" id="2.60.120.1440">
    <property type="match status" value="1"/>
</dbReference>
<dbReference type="InterPro" id="IPR032623">
    <property type="entry name" value="FecR_N"/>
</dbReference>
<dbReference type="InterPro" id="IPR006860">
    <property type="entry name" value="FecR"/>
</dbReference>
<feature type="domain" description="FecR protein" evidence="1">
    <location>
        <begin position="90"/>
        <end position="185"/>
    </location>
</feature>
<dbReference type="Proteomes" id="UP000270342">
    <property type="component" value="Unassembled WGS sequence"/>
</dbReference>
<dbReference type="Pfam" id="PF16220">
    <property type="entry name" value="DUF4880"/>
    <property type="match status" value="1"/>
</dbReference>
<dbReference type="OrthoDB" id="1100567at2"/>
<protein>
    <submittedName>
        <fullName evidence="3">FecR family protein</fullName>
    </submittedName>
</protein>
<keyword evidence="4" id="KW-1185">Reference proteome</keyword>
<proteinExistence type="predicted"/>
<dbReference type="GO" id="GO:0016989">
    <property type="term" value="F:sigma factor antagonist activity"/>
    <property type="evidence" value="ECO:0007669"/>
    <property type="project" value="TreeGrafter"/>
</dbReference>
<dbReference type="Pfam" id="PF04773">
    <property type="entry name" value="FecR"/>
    <property type="match status" value="1"/>
</dbReference>
<reference evidence="3 4" key="1">
    <citation type="submission" date="2018-10" db="EMBL/GenBank/DDBJ databases">
        <title>Robbsia sp. DHC34, isolated from soil.</title>
        <authorList>
            <person name="Gao Z.-H."/>
            <person name="Qiu L.-H."/>
        </authorList>
    </citation>
    <scope>NUCLEOTIDE SEQUENCE [LARGE SCALE GENOMIC DNA]</scope>
    <source>
        <strain evidence="3 4">DHC34</strain>
    </source>
</reference>
<evidence type="ECO:0000313" key="3">
    <source>
        <dbReference type="EMBL" id="RKP47179.1"/>
    </source>
</evidence>
<comment type="caution">
    <text evidence="3">The sequence shown here is derived from an EMBL/GenBank/DDBJ whole genome shotgun (WGS) entry which is preliminary data.</text>
</comment>
<evidence type="ECO:0000259" key="1">
    <source>
        <dbReference type="Pfam" id="PF04773"/>
    </source>
</evidence>
<accession>A0A494XGA0</accession>
<dbReference type="EMBL" id="RBZU01000013">
    <property type="protein sequence ID" value="RKP47179.1"/>
    <property type="molecule type" value="Genomic_DNA"/>
</dbReference>
<dbReference type="Gene3D" id="3.55.50.30">
    <property type="match status" value="1"/>
</dbReference>
<name>A0A494XGA0_9BURK</name>
<dbReference type="PIRSF" id="PIRSF018266">
    <property type="entry name" value="FecR"/>
    <property type="match status" value="1"/>
</dbReference>
<sequence>MQAGGFSEADQAALDAWRTRSPEHAQAWDRAQRVLDMFANVPAPIGSVAIRQLPSGRRRTVVRGLGMVALMAPTAWLVGRTAAWRDWNADIRTATGERKTVTLADGTQLVLNTRSAVDVRFSSTERRLRLIEGELLATTGPDTQAARYRPFIVETPQGDAQALGTRYTVRLIGEHARVSVFEGRVAVRPLDGGAQRVIDTGMQADFSSTAVSAPHPASASAALWERGMYVANDQRLADVLDELSRYRAGAIHCASSVANLRVSGAFPIDDTDASLDLLAKTLPIKITSLTHYWQFVDAR</sequence>
<evidence type="ECO:0000259" key="2">
    <source>
        <dbReference type="Pfam" id="PF16220"/>
    </source>
</evidence>
<dbReference type="PANTHER" id="PTHR30273">
    <property type="entry name" value="PERIPLASMIC SIGNAL SENSOR AND SIGMA FACTOR ACTIVATOR FECR-RELATED"/>
    <property type="match status" value="1"/>
</dbReference>
<organism evidence="3 4">
    <name type="scientific">Pararobbsia silviterrae</name>
    <dbReference type="NCBI Taxonomy" id="1792498"/>
    <lineage>
        <taxon>Bacteria</taxon>
        <taxon>Pseudomonadati</taxon>
        <taxon>Pseudomonadota</taxon>
        <taxon>Betaproteobacteria</taxon>
        <taxon>Burkholderiales</taxon>
        <taxon>Burkholderiaceae</taxon>
        <taxon>Pararobbsia</taxon>
    </lineage>
</organism>